<keyword evidence="2" id="KW-0472">Membrane</keyword>
<evidence type="ECO:0000256" key="3">
    <source>
        <dbReference type="SAM" id="SignalP"/>
    </source>
</evidence>
<name>A0A0G4HUC1_9ALVE</name>
<feature type="transmembrane region" description="Helical" evidence="2">
    <location>
        <begin position="163"/>
        <end position="182"/>
    </location>
</feature>
<protein>
    <recommendedName>
        <fullName evidence="5">Intimal thickness related receptor IRP domain-containing protein</fullName>
    </recommendedName>
</protein>
<feature type="compositionally biased region" description="Basic and acidic residues" evidence="1">
    <location>
        <begin position="374"/>
        <end position="389"/>
    </location>
</feature>
<feature type="transmembrane region" description="Helical" evidence="2">
    <location>
        <begin position="203"/>
        <end position="222"/>
    </location>
</feature>
<feature type="region of interest" description="Disordered" evidence="1">
    <location>
        <begin position="309"/>
        <end position="389"/>
    </location>
</feature>
<dbReference type="EMBL" id="CDMZ01003910">
    <property type="protein sequence ID" value="CEM48021.1"/>
    <property type="molecule type" value="Genomic_DNA"/>
</dbReference>
<keyword evidence="3" id="KW-0732">Signal</keyword>
<evidence type="ECO:0008006" key="5">
    <source>
        <dbReference type="Google" id="ProtNLM"/>
    </source>
</evidence>
<accession>A0A0G4HUC1</accession>
<feature type="chain" id="PRO_5005192224" description="Intimal thickness related receptor IRP domain-containing protein" evidence="3">
    <location>
        <begin position="34"/>
        <end position="409"/>
    </location>
</feature>
<sequence>MMLEMGPLKIRVRFLVRLVLLLSLLFLSRRAVGAWPDCGGEPVGASSCTVAFFFVSVAGIGERNSVKREFIANDDVSGRSYSCAFVRRNSVKREFIANDDVSGRSYSCAFVSGTFWGDFDLHDFPFDNQTLPLIVEGLLPDLNLTYNGDPQSTGIFNKAQVDFVHLICLEAVFAVFSFAVLCHILNDSKRLVGRNLFFADKGIAAFLCLVWLTAVGCMIGMSAQGQGESISREERNRELVNIGWLVGFGMLHICIFVGMICIFCTPLGRVLKVRKRKSEESGQTGPAPRGLPGMLPMDGGWQHLSWKSTNHKRKKDEGVGRTAKHAAGVSALQNEVTKKGQQLPVEQRSERGPRRVQSSSPHEVQANEDDAPSPEEHLREEREDSLRSSDYRAVLAYAMPGDGGDFAVV</sequence>
<evidence type="ECO:0000313" key="4">
    <source>
        <dbReference type="EMBL" id="CEM48021.1"/>
    </source>
</evidence>
<gene>
    <name evidence="4" type="ORF">Cvel_8619</name>
</gene>
<feature type="transmembrane region" description="Helical" evidence="2">
    <location>
        <begin position="242"/>
        <end position="267"/>
    </location>
</feature>
<proteinExistence type="predicted"/>
<feature type="region of interest" description="Disordered" evidence="1">
    <location>
        <begin position="275"/>
        <end position="294"/>
    </location>
</feature>
<feature type="signal peptide" evidence="3">
    <location>
        <begin position="1"/>
        <end position="33"/>
    </location>
</feature>
<dbReference type="AlphaFoldDB" id="A0A0G4HUC1"/>
<organism evidence="4">
    <name type="scientific">Chromera velia CCMP2878</name>
    <dbReference type="NCBI Taxonomy" id="1169474"/>
    <lineage>
        <taxon>Eukaryota</taxon>
        <taxon>Sar</taxon>
        <taxon>Alveolata</taxon>
        <taxon>Colpodellida</taxon>
        <taxon>Chromeraceae</taxon>
        <taxon>Chromera</taxon>
    </lineage>
</organism>
<evidence type="ECO:0000256" key="1">
    <source>
        <dbReference type="SAM" id="MobiDB-lite"/>
    </source>
</evidence>
<evidence type="ECO:0000256" key="2">
    <source>
        <dbReference type="SAM" id="Phobius"/>
    </source>
</evidence>
<dbReference type="VEuPathDB" id="CryptoDB:Cvel_8619"/>
<keyword evidence="2" id="KW-0812">Transmembrane</keyword>
<reference evidence="4" key="1">
    <citation type="submission" date="2014-11" db="EMBL/GenBank/DDBJ databases">
        <authorList>
            <person name="Otto D Thomas"/>
            <person name="Naeem Raeece"/>
        </authorList>
    </citation>
    <scope>NUCLEOTIDE SEQUENCE</scope>
</reference>
<keyword evidence="2" id="KW-1133">Transmembrane helix</keyword>